<sequence>LNYVSSCSIGGGTIEIRNIKLHGIDIEPTGPLSIVLYVTTNAEKDDGSSLVEDLKRLAPFDKKQVLKNDEYTIYEFDLKQ</sequence>
<name>A0A6A8LWJ5_9LACO</name>
<comment type="caution">
    <text evidence="1">The sequence shown here is derived from an EMBL/GenBank/DDBJ whole genome shotgun (WGS) entry which is preliminary data.</text>
</comment>
<accession>A0A6A8LWJ5</accession>
<feature type="non-terminal residue" evidence="1">
    <location>
        <position position="1"/>
    </location>
</feature>
<reference evidence="1 2" key="1">
    <citation type="submission" date="2019-11" db="EMBL/GenBank/DDBJ databases">
        <title>Draft Genome Sequence of Plant Growth-Promoting Rhizosphere-Associated Bacteria.</title>
        <authorList>
            <person name="Vasilyev I.Y."/>
            <person name="Radchenko V."/>
            <person name="Ilnitskaya E.V."/>
        </authorList>
    </citation>
    <scope>NUCLEOTIDE SEQUENCE [LARGE SCALE GENOMIC DNA]</scope>
    <source>
        <strain evidence="1 2">VRA_1sq_f</strain>
    </source>
</reference>
<proteinExistence type="predicted"/>
<protein>
    <submittedName>
        <fullName evidence="1">Serine dehydratase</fullName>
    </submittedName>
</protein>
<organism evidence="1 2">
    <name type="scientific">Ligilactobacillus salivarius</name>
    <dbReference type="NCBI Taxonomy" id="1624"/>
    <lineage>
        <taxon>Bacteria</taxon>
        <taxon>Bacillati</taxon>
        <taxon>Bacillota</taxon>
        <taxon>Bacilli</taxon>
        <taxon>Lactobacillales</taxon>
        <taxon>Lactobacillaceae</taxon>
        <taxon>Ligilactobacillus</taxon>
    </lineage>
</organism>
<gene>
    <name evidence="1" type="ORF">GKC34_14750</name>
</gene>
<evidence type="ECO:0000313" key="1">
    <source>
        <dbReference type="EMBL" id="MSE06927.1"/>
    </source>
</evidence>
<dbReference type="AlphaFoldDB" id="A0A6A8LWJ5"/>
<dbReference type="EMBL" id="WKKZ01001531">
    <property type="protein sequence ID" value="MSE06927.1"/>
    <property type="molecule type" value="Genomic_DNA"/>
</dbReference>
<dbReference type="Proteomes" id="UP000437575">
    <property type="component" value="Unassembled WGS sequence"/>
</dbReference>
<feature type="non-terminal residue" evidence="1">
    <location>
        <position position="80"/>
    </location>
</feature>
<evidence type="ECO:0000313" key="2">
    <source>
        <dbReference type="Proteomes" id="UP000437575"/>
    </source>
</evidence>